<dbReference type="Gene3D" id="3.40.50.11610">
    <property type="entry name" value="Multifunctional 2-oxoglutarate metabolism enzyme, C-terminal domain"/>
    <property type="match status" value="1"/>
</dbReference>
<evidence type="ECO:0000256" key="4">
    <source>
        <dbReference type="ARBA" id="ARBA00012280"/>
    </source>
</evidence>
<organism evidence="9">
    <name type="scientific">Marivirga arenosa</name>
    <dbReference type="NCBI Taxonomy" id="3059076"/>
    <lineage>
        <taxon>Bacteria</taxon>
        <taxon>Pseudomonadati</taxon>
        <taxon>Bacteroidota</taxon>
        <taxon>Cytophagia</taxon>
        <taxon>Cytophagales</taxon>
        <taxon>Marivirgaceae</taxon>
        <taxon>Marivirga</taxon>
    </lineage>
</organism>
<dbReference type="NCBIfam" id="TIGR00239">
    <property type="entry name" value="2oxo_dh_E1"/>
    <property type="match status" value="1"/>
</dbReference>
<dbReference type="EMBL" id="CP129970">
    <property type="protein sequence ID" value="WMN07528.1"/>
    <property type="molecule type" value="Genomic_DNA"/>
</dbReference>
<protein>
    <recommendedName>
        <fullName evidence="4">oxoglutarate dehydrogenase (succinyl-transferring)</fullName>
        <ecNumber evidence="4">1.2.4.2</ecNumber>
    </recommendedName>
</protein>
<accession>A0AA51N7N8</accession>
<evidence type="ECO:0000256" key="3">
    <source>
        <dbReference type="ARBA" id="ARBA00006936"/>
    </source>
</evidence>
<dbReference type="SUPFAM" id="SSF52518">
    <property type="entry name" value="Thiamin diphosphate-binding fold (THDP-binding)"/>
    <property type="match status" value="2"/>
</dbReference>
<dbReference type="InterPro" id="IPR011603">
    <property type="entry name" value="2oxoglutarate_DH_E1"/>
</dbReference>
<accession>A0AA51ZWU2</accession>
<evidence type="ECO:0000259" key="7">
    <source>
        <dbReference type="SMART" id="SM00861"/>
    </source>
</evidence>
<dbReference type="Gene3D" id="3.40.50.970">
    <property type="match status" value="1"/>
</dbReference>
<dbReference type="Pfam" id="PF02779">
    <property type="entry name" value="Transket_pyr"/>
    <property type="match status" value="1"/>
</dbReference>
<dbReference type="GO" id="GO:0030976">
    <property type="term" value="F:thiamine pyrophosphate binding"/>
    <property type="evidence" value="ECO:0007669"/>
    <property type="project" value="InterPro"/>
</dbReference>
<comment type="similarity">
    <text evidence="3">Belongs to the alpha-ketoglutarate dehydrogenase family.</text>
</comment>
<dbReference type="Gene3D" id="1.10.287.1150">
    <property type="entry name" value="TPP helical domain"/>
    <property type="match status" value="1"/>
</dbReference>
<dbReference type="InterPro" id="IPR029061">
    <property type="entry name" value="THDP-binding"/>
</dbReference>
<comment type="cofactor">
    <cofactor evidence="1">
        <name>thiamine diphosphate</name>
        <dbReference type="ChEBI" id="CHEBI:58937"/>
    </cofactor>
</comment>
<dbReference type="InterPro" id="IPR042179">
    <property type="entry name" value="KGD_C_sf"/>
</dbReference>
<evidence type="ECO:0000256" key="2">
    <source>
        <dbReference type="ARBA" id="ARBA00003906"/>
    </source>
</evidence>
<evidence type="ECO:0000313" key="10">
    <source>
        <dbReference type="Proteomes" id="UP001244443"/>
    </source>
</evidence>
<evidence type="ECO:0000313" key="8">
    <source>
        <dbReference type="EMBL" id="WMN07528.1"/>
    </source>
</evidence>
<dbReference type="NCBIfam" id="NF008907">
    <property type="entry name" value="PRK12270.1"/>
    <property type="match status" value="1"/>
</dbReference>
<comment type="function">
    <text evidence="2">E1 component of the 2-oxoglutarate dehydrogenase (OGDH) complex which catalyzes the decarboxylation of 2-oxoglutarate, the first step in the conversion of 2-oxoglutarate to succinyl-CoA and CO(2).</text>
</comment>
<dbReference type="Gene3D" id="3.40.50.12470">
    <property type="match status" value="1"/>
</dbReference>
<dbReference type="SMART" id="SM00861">
    <property type="entry name" value="Transket_pyr"/>
    <property type="match status" value="1"/>
</dbReference>
<dbReference type="AlphaFoldDB" id="A0AA51ZWU2"/>
<keyword evidence="6" id="KW-0786">Thiamine pyrophosphate</keyword>
<dbReference type="Pfam" id="PF16078">
    <property type="entry name" value="2-oxogl_dehyd_N"/>
    <property type="match status" value="1"/>
</dbReference>
<proteinExistence type="inferred from homology"/>
<dbReference type="PANTHER" id="PTHR23152">
    <property type="entry name" value="2-OXOGLUTARATE DEHYDROGENASE"/>
    <property type="match status" value="1"/>
</dbReference>
<dbReference type="GO" id="GO:0004591">
    <property type="term" value="F:oxoglutarate dehydrogenase (succinyl-transferring) activity"/>
    <property type="evidence" value="ECO:0007669"/>
    <property type="project" value="UniProtKB-EC"/>
</dbReference>
<dbReference type="Pfam" id="PF00676">
    <property type="entry name" value="E1_dh"/>
    <property type="match status" value="1"/>
</dbReference>
<dbReference type="GO" id="GO:0005829">
    <property type="term" value="C:cytosol"/>
    <property type="evidence" value="ECO:0007669"/>
    <property type="project" value="TreeGrafter"/>
</dbReference>
<dbReference type="InterPro" id="IPR031717">
    <property type="entry name" value="ODO-1/KGD_C"/>
</dbReference>
<dbReference type="CDD" id="cd02016">
    <property type="entry name" value="TPP_E1_OGDC_like"/>
    <property type="match status" value="1"/>
</dbReference>
<dbReference type="PANTHER" id="PTHR23152:SF4">
    <property type="entry name" value="2-OXOADIPATE DEHYDROGENASE COMPLEX COMPONENT E1"/>
    <property type="match status" value="1"/>
</dbReference>
<name>A0AA51ZWU2_9BACT</name>
<dbReference type="GO" id="GO:0045252">
    <property type="term" value="C:oxoglutarate dehydrogenase complex"/>
    <property type="evidence" value="ECO:0007669"/>
    <property type="project" value="TreeGrafter"/>
</dbReference>
<dbReference type="InterPro" id="IPR001017">
    <property type="entry name" value="DH_E1"/>
</dbReference>
<dbReference type="InterPro" id="IPR032106">
    <property type="entry name" value="2-oxogl_dehyd_N"/>
</dbReference>
<dbReference type="Proteomes" id="UP001244443">
    <property type="component" value="Chromosome"/>
</dbReference>
<dbReference type="Pfam" id="PF16870">
    <property type="entry name" value="OxoGdeHyase_C"/>
    <property type="match status" value="1"/>
</dbReference>
<dbReference type="RefSeq" id="WP_308357694.1">
    <property type="nucleotide sequence ID" value="NZ_CP129968.2"/>
</dbReference>
<dbReference type="EMBL" id="CP129968">
    <property type="protein sequence ID" value="WNB18255.1"/>
    <property type="molecule type" value="Genomic_DNA"/>
</dbReference>
<dbReference type="Proteomes" id="UP001232019">
    <property type="component" value="Chromosome"/>
</dbReference>
<sequence length="912" mass="104648">MDKYTYIANAHGNYIEELYQSYKNDPESVDDSWQKFFEGFEFSQQDFGGNGEATDLKVSSKETHVRNLIQAYRMRGHLKSKTNPVRERRPHDARISLEEFDLKKEDLNEKFSIGQEIGIGKASLKEIVDALDKIYIGSIGFEYMHIRDPKIVDWFIDKAEKSKGDYQPQLEEKKRILSKLNEAVVFENFLHTKFLGQKRFSLEGGENTIPFLDKVINRSSELGTKEVVIGMAHRGRLNVLANIMNKTYEQIFAEFEGNTDPDLTMGDGDVKYHMGYSSHLETTSGKKTYVKLTPNPSHLEAVNSVVLGYTRAQIDDEYNDNADAAVPILIHGDAAVAGQGIVYETTQMSLLEGYSTGGTIHLVINNQVGFTTDYDDARSSIYCTDIAKMIDAPVLHVNGDDAEAVNFAANLAVEYRQKFHKDIFIDLLCYRRHGHNESDEPKFTQPKLYNKIAKHANPREVYVKKLTERGDLDNDSIKKLEKDFKKQLQDRLNEVKQKPLPYKPQKIEEEWKQLRRAKSDDFLASPDTSISQELVDKIGKALTSLPKGFKPLKQIDKLFKDRKKNFFDEKMLNWADAELLAYGSLLSENTIVRMSGQDVKRGTFSHRHSYVFDAETNEPYCNLDHIEENQQQKFKIFNSLLSEFGVLGFEYGYAMATPNALVIWEAQFGDFANGAQVMIDQFITSAESKWQRMNGLVMLLPHGYEGQGPEHSNARPERFLQLAAEENLVVTNITTPANLFHMFRRQVKWEFRKPLVQFAPKSLLRHPKVISPISEFTDGKFREIYEDDYVTNKNVKRVLLCTGKVYYDLLEKQQADKRKDVAIIRIEQLHPFPMNQIDKALKKFKDPEIFWVQEEPSNMGYWTYMLRTIANKAGLQLISRKSSASPATGYAKVHKAEQEALVEKAFDLDNKK</sequence>
<evidence type="ECO:0000256" key="1">
    <source>
        <dbReference type="ARBA" id="ARBA00001964"/>
    </source>
</evidence>
<dbReference type="GO" id="GO:0006099">
    <property type="term" value="P:tricarboxylic acid cycle"/>
    <property type="evidence" value="ECO:0007669"/>
    <property type="project" value="TreeGrafter"/>
</dbReference>
<dbReference type="PIRSF" id="PIRSF000157">
    <property type="entry name" value="Oxoglu_dh_E1"/>
    <property type="match status" value="1"/>
</dbReference>
<dbReference type="NCBIfam" id="NF006914">
    <property type="entry name" value="PRK09404.1"/>
    <property type="match status" value="1"/>
</dbReference>
<evidence type="ECO:0000256" key="5">
    <source>
        <dbReference type="ARBA" id="ARBA00023002"/>
    </source>
</evidence>
<dbReference type="KEGG" id="marp:QYS47_09050"/>
<evidence type="ECO:0000256" key="6">
    <source>
        <dbReference type="ARBA" id="ARBA00023052"/>
    </source>
</evidence>
<dbReference type="InterPro" id="IPR005475">
    <property type="entry name" value="Transketolase-like_Pyr-bd"/>
</dbReference>
<reference evidence="9 10" key="1">
    <citation type="submission" date="2023-08" db="EMBL/GenBank/DDBJ databases">
        <title>Comparative genomics and taxonomic characterization of three novel marine species of genus Marivirga.</title>
        <authorList>
            <person name="Muhammad N."/>
            <person name="Kim S.-G."/>
        </authorList>
    </citation>
    <scope>NUCLEOTIDE SEQUENCE</scope>
    <source>
        <strain evidence="8 10">ABR2-2</strain>
        <strain evidence="9">BKB1-2</strain>
    </source>
</reference>
<dbReference type="EC" id="1.2.4.2" evidence="4"/>
<gene>
    <name evidence="9" type="ORF">QYS47_09050</name>
    <name evidence="8" type="ORF">QYS48_09565</name>
</gene>
<keyword evidence="5 9" id="KW-0560">Oxidoreductase</keyword>
<keyword evidence="10" id="KW-1185">Reference proteome</keyword>
<feature type="domain" description="Transketolase-like pyrimidine-binding" evidence="7">
    <location>
        <begin position="572"/>
        <end position="766"/>
    </location>
</feature>
<evidence type="ECO:0000313" key="9">
    <source>
        <dbReference type="EMBL" id="WNB18255.1"/>
    </source>
</evidence>